<reference evidence="2" key="1">
    <citation type="submission" date="2023-03" db="EMBL/GenBank/DDBJ databases">
        <title>Massive genome expansion in bonnet fungi (Mycena s.s.) driven by repeated elements and novel gene families across ecological guilds.</title>
        <authorList>
            <consortium name="Lawrence Berkeley National Laboratory"/>
            <person name="Harder C.B."/>
            <person name="Miyauchi S."/>
            <person name="Viragh M."/>
            <person name="Kuo A."/>
            <person name="Thoen E."/>
            <person name="Andreopoulos B."/>
            <person name="Lu D."/>
            <person name="Skrede I."/>
            <person name="Drula E."/>
            <person name="Henrissat B."/>
            <person name="Morin E."/>
            <person name="Kohler A."/>
            <person name="Barry K."/>
            <person name="LaButti K."/>
            <person name="Morin E."/>
            <person name="Salamov A."/>
            <person name="Lipzen A."/>
            <person name="Mereny Z."/>
            <person name="Hegedus B."/>
            <person name="Baldrian P."/>
            <person name="Stursova M."/>
            <person name="Weitz H."/>
            <person name="Taylor A."/>
            <person name="Grigoriev I.V."/>
            <person name="Nagy L.G."/>
            <person name="Martin F."/>
            <person name="Kauserud H."/>
        </authorList>
    </citation>
    <scope>NUCLEOTIDE SEQUENCE</scope>
    <source>
        <strain evidence="2">CBHHK200</strain>
    </source>
</reference>
<accession>A0AAD6T5P5</accession>
<dbReference type="EMBL" id="JARJCM010000029">
    <property type="protein sequence ID" value="KAJ7038920.1"/>
    <property type="molecule type" value="Genomic_DNA"/>
</dbReference>
<name>A0AAD6T5P5_9AGAR</name>
<feature type="compositionally biased region" description="Pro residues" evidence="1">
    <location>
        <begin position="283"/>
        <end position="293"/>
    </location>
</feature>
<evidence type="ECO:0000313" key="3">
    <source>
        <dbReference type="Proteomes" id="UP001218188"/>
    </source>
</evidence>
<comment type="caution">
    <text evidence="2">The sequence shown here is derived from an EMBL/GenBank/DDBJ whole genome shotgun (WGS) entry which is preliminary data.</text>
</comment>
<evidence type="ECO:0000256" key="1">
    <source>
        <dbReference type="SAM" id="MobiDB-lite"/>
    </source>
</evidence>
<proteinExistence type="predicted"/>
<feature type="compositionally biased region" description="Basic and acidic residues" evidence="1">
    <location>
        <begin position="231"/>
        <end position="252"/>
    </location>
</feature>
<feature type="region of interest" description="Disordered" evidence="1">
    <location>
        <begin position="228"/>
        <end position="306"/>
    </location>
</feature>
<organism evidence="2 3">
    <name type="scientific">Mycena alexandri</name>
    <dbReference type="NCBI Taxonomy" id="1745969"/>
    <lineage>
        <taxon>Eukaryota</taxon>
        <taxon>Fungi</taxon>
        <taxon>Dikarya</taxon>
        <taxon>Basidiomycota</taxon>
        <taxon>Agaricomycotina</taxon>
        <taxon>Agaricomycetes</taxon>
        <taxon>Agaricomycetidae</taxon>
        <taxon>Agaricales</taxon>
        <taxon>Marasmiineae</taxon>
        <taxon>Mycenaceae</taxon>
        <taxon>Mycena</taxon>
    </lineage>
</organism>
<dbReference type="Proteomes" id="UP001218188">
    <property type="component" value="Unassembled WGS sequence"/>
</dbReference>
<evidence type="ECO:0000313" key="2">
    <source>
        <dbReference type="EMBL" id="KAJ7038920.1"/>
    </source>
</evidence>
<dbReference type="AlphaFoldDB" id="A0AAD6T5P5"/>
<sequence>MQSAQPVAAHLPALLQLIPAMGSSSLVASSSSLVTRSSSPIPTRPNSPSPPSAASSQYSFLGLPPLLSFSASRGALLENNRQLVAYTARCKEQMASDYTSNRLMDAENGRLREELFAKKNKPAKQRVGGLAYVDWKAGVAIVHTEFLQDERVGWKDIMEEAKRLEKEVVDAQKAVERQEKRAEADAEKARKKAEVDLERAHKKAETAAIAAEKKRLLDEEKAKKKAVTEAVQKKKKEEAEAERDRKALERQMKAANKPKKGNKRKRIDDTHLENAENSLPPHLSHPPDMPPSPKRMRPNPRPMFKGANSMAVDAASTAAPLSLFAPIPPAFGGVLTNFDGVIDPSLE</sequence>
<feature type="region of interest" description="Disordered" evidence="1">
    <location>
        <begin position="174"/>
        <end position="207"/>
    </location>
</feature>
<feature type="region of interest" description="Disordered" evidence="1">
    <location>
        <begin position="35"/>
        <end position="56"/>
    </location>
</feature>
<protein>
    <submittedName>
        <fullName evidence="2">Uncharacterized protein</fullName>
    </submittedName>
</protein>
<feature type="compositionally biased region" description="Pro residues" evidence="1">
    <location>
        <begin position="42"/>
        <end position="51"/>
    </location>
</feature>
<keyword evidence="3" id="KW-1185">Reference proteome</keyword>
<feature type="compositionally biased region" description="Basic residues" evidence="1">
    <location>
        <begin position="256"/>
        <end position="265"/>
    </location>
</feature>
<gene>
    <name evidence="2" type="ORF">C8F04DRAFT_1179256</name>
</gene>